<name>A0A8H4AIT8_GIGMA</name>
<feature type="region of interest" description="Disordered" evidence="1">
    <location>
        <begin position="1"/>
        <end position="20"/>
    </location>
</feature>
<evidence type="ECO:0000313" key="2">
    <source>
        <dbReference type="EMBL" id="KAF0501080.1"/>
    </source>
</evidence>
<protein>
    <submittedName>
        <fullName evidence="2">Putative collagen-binding adhesin</fullName>
    </submittedName>
</protein>
<dbReference type="EMBL" id="WTPW01000546">
    <property type="protein sequence ID" value="KAF0501080.1"/>
    <property type="molecule type" value="Genomic_DNA"/>
</dbReference>
<gene>
    <name evidence="2" type="ORF">F8M41_020153</name>
</gene>
<keyword evidence="3" id="KW-1185">Reference proteome</keyword>
<organism evidence="2 3">
    <name type="scientific">Gigaspora margarita</name>
    <dbReference type="NCBI Taxonomy" id="4874"/>
    <lineage>
        <taxon>Eukaryota</taxon>
        <taxon>Fungi</taxon>
        <taxon>Fungi incertae sedis</taxon>
        <taxon>Mucoromycota</taxon>
        <taxon>Glomeromycotina</taxon>
        <taxon>Glomeromycetes</taxon>
        <taxon>Diversisporales</taxon>
        <taxon>Gigasporaceae</taxon>
        <taxon>Gigaspora</taxon>
    </lineage>
</organism>
<evidence type="ECO:0000256" key="1">
    <source>
        <dbReference type="SAM" id="MobiDB-lite"/>
    </source>
</evidence>
<reference evidence="2 3" key="1">
    <citation type="journal article" date="2019" name="Environ. Microbiol.">
        <title>At the nexus of three kingdoms: the genome of the mycorrhizal fungus Gigaspora margarita provides insights into plant, endobacterial and fungal interactions.</title>
        <authorList>
            <person name="Venice F."/>
            <person name="Ghignone S."/>
            <person name="Salvioli di Fossalunga A."/>
            <person name="Amselem J."/>
            <person name="Novero M."/>
            <person name="Xianan X."/>
            <person name="Sedzielewska Toro K."/>
            <person name="Morin E."/>
            <person name="Lipzen A."/>
            <person name="Grigoriev I.V."/>
            <person name="Henrissat B."/>
            <person name="Martin F.M."/>
            <person name="Bonfante P."/>
        </authorList>
    </citation>
    <scope>NUCLEOTIDE SEQUENCE [LARGE SCALE GENOMIC DNA]</scope>
    <source>
        <strain evidence="2 3">BEG34</strain>
    </source>
</reference>
<dbReference type="AlphaFoldDB" id="A0A8H4AIT8"/>
<sequence>MEEISMAESPIVESPILEESSTMVESPIIVESPTMVESPIIVESPVMVKSPTIVESPMIESSIEKENQTEENLVLRDTLRKRKSQKNESNEQCEVRLEHDRERKCQKRAKDKLHKIKEGLEEFEANLTDDSNRDFQSEIDVHMNEPDIPLPLPSTILEEYDK</sequence>
<feature type="region of interest" description="Disordered" evidence="1">
    <location>
        <begin position="141"/>
        <end position="162"/>
    </location>
</feature>
<keyword evidence="2" id="KW-0176">Collagen</keyword>
<evidence type="ECO:0000313" key="3">
    <source>
        <dbReference type="Proteomes" id="UP000439903"/>
    </source>
</evidence>
<dbReference type="OrthoDB" id="5428038at2759"/>
<accession>A0A8H4AIT8</accession>
<comment type="caution">
    <text evidence="2">The sequence shown here is derived from an EMBL/GenBank/DDBJ whole genome shotgun (WGS) entry which is preliminary data.</text>
</comment>
<dbReference type="Proteomes" id="UP000439903">
    <property type="component" value="Unassembled WGS sequence"/>
</dbReference>
<proteinExistence type="predicted"/>